<evidence type="ECO:0000259" key="5">
    <source>
        <dbReference type="PROSITE" id="PS51352"/>
    </source>
</evidence>
<evidence type="ECO:0000256" key="1">
    <source>
        <dbReference type="ARBA" id="ARBA00022729"/>
    </source>
</evidence>
<dbReference type="Gene3D" id="3.40.30.10">
    <property type="entry name" value="Glutaredoxin"/>
    <property type="match status" value="1"/>
</dbReference>
<protein>
    <submittedName>
        <fullName evidence="6">DsbA family protein</fullName>
    </submittedName>
</protein>
<proteinExistence type="predicted"/>
<evidence type="ECO:0000256" key="4">
    <source>
        <dbReference type="ARBA" id="ARBA00023284"/>
    </source>
</evidence>
<dbReference type="Pfam" id="PF18312">
    <property type="entry name" value="ScsC_N"/>
    <property type="match status" value="1"/>
</dbReference>
<gene>
    <name evidence="6" type="ORF">ACFONL_06920</name>
</gene>
<sequence length="245" mass="26198">MGMTSVGGMAQAQAPDFTPEQKKAIESIVHSYIVAHPEVLQEAMAELEKRQQTAQEAKQQQALSTEKETLLKSKNAVVVGNPDGDVTLVEFFDYNCGFCKRAVGDVSRLIKGDGKLRVVMRDFPVLGQESLEASRIALAAKQQLSGQGALDYHKRLMAVKGRVGKEQAEAVAREMGLDMTRLAKDANSPAVVDALKESRELGDKLGLTGTPSFVIGDTIIPGAVGHDAMAEAIKSVRQCGKASCG</sequence>
<dbReference type="InterPro" id="IPR041205">
    <property type="entry name" value="ScsC_N"/>
</dbReference>
<dbReference type="InterPro" id="IPR013766">
    <property type="entry name" value="Thioredoxin_domain"/>
</dbReference>
<dbReference type="PROSITE" id="PS51352">
    <property type="entry name" value="THIOREDOXIN_2"/>
    <property type="match status" value="1"/>
</dbReference>
<dbReference type="CDD" id="cd03023">
    <property type="entry name" value="DsbA_Com1_like"/>
    <property type="match status" value="1"/>
</dbReference>
<dbReference type="Pfam" id="PF01323">
    <property type="entry name" value="DSBA"/>
    <property type="match status" value="1"/>
</dbReference>
<evidence type="ECO:0000256" key="2">
    <source>
        <dbReference type="ARBA" id="ARBA00023002"/>
    </source>
</evidence>
<comment type="caution">
    <text evidence="6">The sequence shown here is derived from an EMBL/GenBank/DDBJ whole genome shotgun (WGS) entry which is preliminary data.</text>
</comment>
<keyword evidence="4" id="KW-0676">Redox-active center</keyword>
<dbReference type="EMBL" id="JBHRYC010000026">
    <property type="protein sequence ID" value="MFC3637115.1"/>
    <property type="molecule type" value="Genomic_DNA"/>
</dbReference>
<evidence type="ECO:0000313" key="6">
    <source>
        <dbReference type="EMBL" id="MFC3637115.1"/>
    </source>
</evidence>
<keyword evidence="1" id="KW-0732">Signal</keyword>
<keyword evidence="7" id="KW-1185">Reference proteome</keyword>
<dbReference type="InterPro" id="IPR036249">
    <property type="entry name" value="Thioredoxin-like_sf"/>
</dbReference>
<dbReference type="SUPFAM" id="SSF52833">
    <property type="entry name" value="Thioredoxin-like"/>
    <property type="match status" value="1"/>
</dbReference>
<dbReference type="PANTHER" id="PTHR13887:SF14">
    <property type="entry name" value="DISULFIDE BOND FORMATION PROTEIN D"/>
    <property type="match status" value="1"/>
</dbReference>
<dbReference type="Proteomes" id="UP001595704">
    <property type="component" value="Unassembled WGS sequence"/>
</dbReference>
<evidence type="ECO:0000313" key="7">
    <source>
        <dbReference type="Proteomes" id="UP001595704"/>
    </source>
</evidence>
<dbReference type="InterPro" id="IPR001853">
    <property type="entry name" value="DSBA-like_thioredoxin_dom"/>
</dbReference>
<keyword evidence="2" id="KW-0560">Oxidoreductase</keyword>
<keyword evidence="3" id="KW-1015">Disulfide bond</keyword>
<dbReference type="PANTHER" id="PTHR13887">
    <property type="entry name" value="GLUTATHIONE S-TRANSFERASE KAPPA"/>
    <property type="match status" value="1"/>
</dbReference>
<feature type="domain" description="Thioredoxin" evidence="5">
    <location>
        <begin position="8"/>
        <end position="238"/>
    </location>
</feature>
<accession>A0ABV7UFC5</accession>
<evidence type="ECO:0000256" key="3">
    <source>
        <dbReference type="ARBA" id="ARBA00023157"/>
    </source>
</evidence>
<name>A0ABV7UFC5_9HYPH</name>
<dbReference type="RefSeq" id="WP_373301565.1">
    <property type="nucleotide sequence ID" value="NZ_BNCG01000002.1"/>
</dbReference>
<organism evidence="6 7">
    <name type="scientific">Camelimonas fluminis</name>
    <dbReference type="NCBI Taxonomy" id="1576911"/>
    <lineage>
        <taxon>Bacteria</taxon>
        <taxon>Pseudomonadati</taxon>
        <taxon>Pseudomonadota</taxon>
        <taxon>Alphaproteobacteria</taxon>
        <taxon>Hyphomicrobiales</taxon>
        <taxon>Chelatococcaceae</taxon>
        <taxon>Camelimonas</taxon>
    </lineage>
</organism>
<reference evidence="7" key="1">
    <citation type="journal article" date="2019" name="Int. J. Syst. Evol. Microbiol.">
        <title>The Global Catalogue of Microorganisms (GCM) 10K type strain sequencing project: providing services to taxonomists for standard genome sequencing and annotation.</title>
        <authorList>
            <consortium name="The Broad Institute Genomics Platform"/>
            <consortium name="The Broad Institute Genome Sequencing Center for Infectious Disease"/>
            <person name="Wu L."/>
            <person name="Ma J."/>
        </authorList>
    </citation>
    <scope>NUCLEOTIDE SEQUENCE [LARGE SCALE GENOMIC DNA]</scope>
    <source>
        <strain evidence="7">KCTC 42282</strain>
    </source>
</reference>